<protein>
    <submittedName>
        <fullName evidence="7">Polysaccharide biosynthesis protein</fullName>
    </submittedName>
</protein>
<feature type="transmembrane region" description="Helical" evidence="6">
    <location>
        <begin position="378"/>
        <end position="397"/>
    </location>
</feature>
<feature type="transmembrane region" description="Helical" evidence="6">
    <location>
        <begin position="160"/>
        <end position="181"/>
    </location>
</feature>
<dbReference type="GO" id="GO:0005886">
    <property type="term" value="C:plasma membrane"/>
    <property type="evidence" value="ECO:0007669"/>
    <property type="project" value="UniProtKB-SubCell"/>
</dbReference>
<evidence type="ECO:0000256" key="6">
    <source>
        <dbReference type="SAM" id="Phobius"/>
    </source>
</evidence>
<name>F0R6S6_PHOSB</name>
<dbReference type="OrthoDB" id="5365632at2"/>
<dbReference type="EMBL" id="CP002530">
    <property type="protein sequence ID" value="ADY37981.1"/>
    <property type="molecule type" value="Genomic_DNA"/>
</dbReference>
<feature type="transmembrane region" description="Helical" evidence="6">
    <location>
        <begin position="314"/>
        <end position="335"/>
    </location>
</feature>
<dbReference type="HOGENOM" id="CLU_040798_1_0_10"/>
<evidence type="ECO:0000313" key="7">
    <source>
        <dbReference type="EMBL" id="ADY37981.1"/>
    </source>
</evidence>
<keyword evidence="8" id="KW-1185">Reference proteome</keyword>
<dbReference type="KEGG" id="bsa:Bacsa_3456"/>
<evidence type="ECO:0000256" key="5">
    <source>
        <dbReference type="ARBA" id="ARBA00023136"/>
    </source>
</evidence>
<feature type="transmembrane region" description="Helical" evidence="6">
    <location>
        <begin position="435"/>
        <end position="458"/>
    </location>
</feature>
<dbReference type="PANTHER" id="PTHR30250">
    <property type="entry name" value="PST FAMILY PREDICTED COLANIC ACID TRANSPORTER"/>
    <property type="match status" value="1"/>
</dbReference>
<dbReference type="InterPro" id="IPR050833">
    <property type="entry name" value="Poly_Biosynth_Transport"/>
</dbReference>
<keyword evidence="4 6" id="KW-1133">Transmembrane helix</keyword>
<comment type="subcellular location">
    <subcellularLocation>
        <location evidence="1">Cell membrane</location>
        <topology evidence="1">Multi-pass membrane protein</topology>
    </subcellularLocation>
</comment>
<evidence type="ECO:0000313" key="8">
    <source>
        <dbReference type="Proteomes" id="UP000007486"/>
    </source>
</evidence>
<feature type="transmembrane region" description="Helical" evidence="6">
    <location>
        <begin position="126"/>
        <end position="148"/>
    </location>
</feature>
<dbReference type="eggNOG" id="COG2244">
    <property type="taxonomic scope" value="Bacteria"/>
</dbReference>
<evidence type="ECO:0000256" key="3">
    <source>
        <dbReference type="ARBA" id="ARBA00022692"/>
    </source>
</evidence>
<accession>F0R6S6</accession>
<feature type="transmembrane region" description="Helical" evidence="6">
    <location>
        <begin position="470"/>
        <end position="489"/>
    </location>
</feature>
<feature type="transmembrane region" description="Helical" evidence="6">
    <location>
        <begin position="347"/>
        <end position="366"/>
    </location>
</feature>
<reference evidence="7 8" key="1">
    <citation type="journal article" date="2011" name="Stand. Genomic Sci.">
        <title>Complete genome sequence of Bacteroides salanitronis type strain (BL78).</title>
        <authorList>
            <person name="Gronow S."/>
            <person name="Held B."/>
            <person name="Lucas S."/>
            <person name="Lapidus A."/>
            <person name="Del Rio T.G."/>
            <person name="Nolan M."/>
            <person name="Tice H."/>
            <person name="Deshpande S."/>
            <person name="Cheng J.F."/>
            <person name="Pitluck S."/>
            <person name="Liolios K."/>
            <person name="Pagani I."/>
            <person name="Ivanova N."/>
            <person name="Mavromatis K."/>
            <person name="Pati A."/>
            <person name="Tapia R."/>
            <person name="Han C."/>
            <person name="Goodwin L."/>
            <person name="Chen A."/>
            <person name="Palaniappan K."/>
            <person name="Land M."/>
            <person name="Hauser L."/>
            <person name="Chang Y.J."/>
            <person name="Jeffries C.D."/>
            <person name="Brambilla E.M."/>
            <person name="Rohde M."/>
            <person name="Goker M."/>
            <person name="Detter J.C."/>
            <person name="Woyke T."/>
            <person name="Bristow J."/>
            <person name="Markowitz V."/>
            <person name="Hugenholtz P."/>
            <person name="Kyrpides N.C."/>
            <person name="Klenk H.P."/>
            <person name="Eisen J.A."/>
        </authorList>
    </citation>
    <scope>NUCLEOTIDE SEQUENCE [LARGE SCALE GENOMIC DNA]</scope>
    <source>
        <strain evidence="7 8">DSM 18170</strain>
    </source>
</reference>
<proteinExistence type="predicted"/>
<feature type="transmembrane region" description="Helical" evidence="6">
    <location>
        <begin position="17"/>
        <end position="39"/>
    </location>
</feature>
<sequence>MATTVNNKRIAKNTILLYFRTLLIMAITLYTSRVILNALGVKDYGIYNVVGGVVAMFSLLSGSLSNAISRYITFELGRGDTERLKIIFSTSVNIQAGLSLLIMLLGVVGGGWFLNTHMSIPSDRLVAANWVLYCSLLMFCINLISIPYNACIIAHERMTAFAYVSILEASLKLLVCYIIVISPFDKLISYAVLLVIVAFVIRLVYGLYCNRHFAECHYKFVHDKALLKQMGSFAGWQFLTHTSWLFNTQGVNILINLYFGVALNAARGIATQVDAAVQQFVSNFMTAINPQITKCYAIGDIDNMFKLVCRGAKFSYYLLLFFALPIMLETDYILTLWLKNVPDHTVLFLRLTIIGSMLNILGNSLLTACMATGNIKKYTIWVSSVGVLVFPLTILAYECGSPVESTYVIFILVYIAVLLVKILMSKKLLNFPPVLFIREVLLKIIIITPFAVILPYLVIVLMPEESFERLIITALTCLFSISCVIYLLGLSNSERTLIKEKAILKYRRFLHK</sequence>
<keyword evidence="2" id="KW-1003">Cell membrane</keyword>
<evidence type="ECO:0000256" key="1">
    <source>
        <dbReference type="ARBA" id="ARBA00004651"/>
    </source>
</evidence>
<gene>
    <name evidence="7" type="ordered locus">Bacsa_3456</name>
</gene>
<evidence type="ECO:0000256" key="4">
    <source>
        <dbReference type="ARBA" id="ARBA00022989"/>
    </source>
</evidence>
<keyword evidence="5 6" id="KW-0472">Membrane</keyword>
<feature type="transmembrane region" description="Helical" evidence="6">
    <location>
        <begin position="45"/>
        <end position="65"/>
    </location>
</feature>
<feature type="transmembrane region" description="Helical" evidence="6">
    <location>
        <begin position="86"/>
        <end position="114"/>
    </location>
</feature>
<dbReference type="AlphaFoldDB" id="F0R6S6"/>
<keyword evidence="3 6" id="KW-0812">Transmembrane</keyword>
<dbReference type="PANTHER" id="PTHR30250:SF26">
    <property type="entry name" value="PSMA PROTEIN"/>
    <property type="match status" value="1"/>
</dbReference>
<organism evidence="7 8">
    <name type="scientific">Phocaeicola salanitronis (strain DSM 18170 / JCM 13657 / CCUG 60908 / BL78)</name>
    <name type="common">Bacteroides salanitronis</name>
    <dbReference type="NCBI Taxonomy" id="667015"/>
    <lineage>
        <taxon>Bacteria</taxon>
        <taxon>Pseudomonadati</taxon>
        <taxon>Bacteroidota</taxon>
        <taxon>Bacteroidia</taxon>
        <taxon>Bacteroidales</taxon>
        <taxon>Bacteroidaceae</taxon>
        <taxon>Phocaeicola</taxon>
    </lineage>
</organism>
<feature type="transmembrane region" description="Helical" evidence="6">
    <location>
        <begin position="187"/>
        <end position="205"/>
    </location>
</feature>
<dbReference type="Proteomes" id="UP000007486">
    <property type="component" value="Chromosome"/>
</dbReference>
<evidence type="ECO:0000256" key="2">
    <source>
        <dbReference type="ARBA" id="ARBA00022475"/>
    </source>
</evidence>
<dbReference type="STRING" id="667015.Bacsa_3456"/>
<feature type="transmembrane region" description="Helical" evidence="6">
    <location>
        <begin position="403"/>
        <end position="423"/>
    </location>
</feature>